<reference evidence="3" key="1">
    <citation type="journal article" date="2019" name="Int. J. Syst. Evol. Microbiol.">
        <title>The Global Catalogue of Microorganisms (GCM) 10K type strain sequencing project: providing services to taxonomists for standard genome sequencing and annotation.</title>
        <authorList>
            <consortium name="The Broad Institute Genomics Platform"/>
            <consortium name="The Broad Institute Genome Sequencing Center for Infectious Disease"/>
            <person name="Wu L."/>
            <person name="Ma J."/>
        </authorList>
    </citation>
    <scope>NUCLEOTIDE SEQUENCE [LARGE SCALE GENOMIC DNA]</scope>
    <source>
        <strain evidence="3">KACC 12507</strain>
    </source>
</reference>
<protein>
    <recommendedName>
        <fullName evidence="4">General secretion pathway protein GspF</fullName>
    </recommendedName>
</protein>
<sequence length="550" mass="57695">MKKTYSFTSKHTRVASSVKRASVPSAHGKDDALYHNDHGKPITRREFIAQGFCAGASIVAGASALSLFANPRKAHASLSSDLEALKQSCGIATQGAGKIPFIVFDLAGGANIAGSNVLVGGRGGQLDFLSTQGYSRQGLPGDMVPSIANPDTGLSDFINTELGLAFHADSAFLRGIQDKLAVTNRANVNGAVIPARSENDTGNNPHNPMYGINRAGADGSLLTLIGSRNSDSGGNSMAPANLIDAAKRPTKVDRPSDVTGLVDTGDLVGLLSQQDSVAVMESIQRISDMKLGKVNTQISSDEVIKDLVRCGYVKSADITDRFGDPSTLNPEVDPTIVGEDGIFTAEEFTSDREFQKTASVMKLVMNGFAGAGTITMGGYDYHVGNRATGEIRDLRAGRCMGACLEYAARLGVPLMMYVCSDGSVFSNGMIDDSADGRGKGVWTGDNSSTAASFFLVYNPGGTPQLIGADANEQAMHQQLGFMRRDGSVETASTPAANNVNLLVETVVLNYLALHGEQGRLAEVMPSNGLGNSNLIDSLTAFAPIVNGRIS</sequence>
<evidence type="ECO:0000313" key="2">
    <source>
        <dbReference type="EMBL" id="MFC4698761.1"/>
    </source>
</evidence>
<keyword evidence="1" id="KW-0812">Transmembrane</keyword>
<comment type="caution">
    <text evidence="2">The sequence shown here is derived from an EMBL/GenBank/DDBJ whole genome shotgun (WGS) entry which is preliminary data.</text>
</comment>
<accession>A0ABV9LSG7</accession>
<organism evidence="2 3">
    <name type="scientific">Glaciecola siphonariae</name>
    <dbReference type="NCBI Taxonomy" id="521012"/>
    <lineage>
        <taxon>Bacteria</taxon>
        <taxon>Pseudomonadati</taxon>
        <taxon>Pseudomonadota</taxon>
        <taxon>Gammaproteobacteria</taxon>
        <taxon>Alteromonadales</taxon>
        <taxon>Alteromonadaceae</taxon>
        <taxon>Glaciecola</taxon>
    </lineage>
</organism>
<evidence type="ECO:0008006" key="4">
    <source>
        <dbReference type="Google" id="ProtNLM"/>
    </source>
</evidence>
<dbReference type="RefSeq" id="WP_382405406.1">
    <property type="nucleotide sequence ID" value="NZ_JBHSGU010000001.1"/>
</dbReference>
<evidence type="ECO:0000313" key="3">
    <source>
        <dbReference type="Proteomes" id="UP001595897"/>
    </source>
</evidence>
<keyword evidence="1" id="KW-0472">Membrane</keyword>
<feature type="transmembrane region" description="Helical" evidence="1">
    <location>
        <begin position="47"/>
        <end position="69"/>
    </location>
</feature>
<keyword evidence="1" id="KW-1133">Transmembrane helix</keyword>
<proteinExistence type="predicted"/>
<dbReference type="Proteomes" id="UP001595897">
    <property type="component" value="Unassembled WGS sequence"/>
</dbReference>
<keyword evidence="3" id="KW-1185">Reference proteome</keyword>
<dbReference type="PROSITE" id="PS51318">
    <property type="entry name" value="TAT"/>
    <property type="match status" value="1"/>
</dbReference>
<name>A0ABV9LSG7_9ALTE</name>
<dbReference type="InterPro" id="IPR006311">
    <property type="entry name" value="TAT_signal"/>
</dbReference>
<gene>
    <name evidence="2" type="ORF">ACFO4O_01120</name>
</gene>
<dbReference type="EMBL" id="JBHSGU010000001">
    <property type="protein sequence ID" value="MFC4698761.1"/>
    <property type="molecule type" value="Genomic_DNA"/>
</dbReference>
<evidence type="ECO:0000256" key="1">
    <source>
        <dbReference type="SAM" id="Phobius"/>
    </source>
</evidence>